<dbReference type="EMBL" id="GG738847">
    <property type="protein sequence ID" value="EFC49717.1"/>
    <property type="molecule type" value="Genomic_DNA"/>
</dbReference>
<evidence type="ECO:0000256" key="1">
    <source>
        <dbReference type="SAM" id="Phobius"/>
    </source>
</evidence>
<dbReference type="GeneID" id="8862786"/>
<keyword evidence="1" id="KW-0812">Transmembrane</keyword>
<feature type="transmembrane region" description="Helical" evidence="1">
    <location>
        <begin position="41"/>
        <end position="57"/>
    </location>
</feature>
<keyword evidence="1" id="KW-1133">Transmembrane helix</keyword>
<gene>
    <name evidence="2" type="ORF">NAEGRDRAFT_62288</name>
</gene>
<keyword evidence="1" id="KW-0472">Membrane</keyword>
<sequence>MIEILYPILFLSEIYLFLTHGLVLTRVYQPSNAKLKGMGKWFLYDGLSGFSILFILSDLMGSFYSIIVVLHLIGHLFYVITWTDGYYAKRIRDWSSVEYRKEKHVTIDFFLTIFDMTVHMMNGYYLYQRMISKEYALL</sequence>
<dbReference type="VEuPathDB" id="AmoebaDB:NAEGRDRAFT_62288"/>
<evidence type="ECO:0000313" key="2">
    <source>
        <dbReference type="EMBL" id="EFC49717.1"/>
    </source>
</evidence>
<reference evidence="2 3" key="1">
    <citation type="journal article" date="2010" name="Cell">
        <title>The genome of Naegleria gruberi illuminates early eukaryotic versatility.</title>
        <authorList>
            <person name="Fritz-Laylin L.K."/>
            <person name="Prochnik S.E."/>
            <person name="Ginger M.L."/>
            <person name="Dacks J.B."/>
            <person name="Carpenter M.L."/>
            <person name="Field M.C."/>
            <person name="Kuo A."/>
            <person name="Paredez A."/>
            <person name="Chapman J."/>
            <person name="Pham J."/>
            <person name="Shu S."/>
            <person name="Neupane R."/>
            <person name="Cipriano M."/>
            <person name="Mancuso J."/>
            <person name="Tu H."/>
            <person name="Salamov A."/>
            <person name="Lindquist E."/>
            <person name="Shapiro H."/>
            <person name="Lucas S."/>
            <person name="Grigoriev I.V."/>
            <person name="Cande W.Z."/>
            <person name="Fulton C."/>
            <person name="Rokhsar D.S."/>
            <person name="Dawson S.C."/>
        </authorList>
    </citation>
    <scope>NUCLEOTIDE SEQUENCE [LARGE SCALE GENOMIC DNA]</scope>
    <source>
        <strain evidence="2 3">NEG-M</strain>
    </source>
</reference>
<dbReference type="OMA" id="VHTINAF"/>
<dbReference type="OrthoDB" id="6069173at2759"/>
<evidence type="ECO:0000313" key="3">
    <source>
        <dbReference type="Proteomes" id="UP000006671"/>
    </source>
</evidence>
<keyword evidence="3" id="KW-1185">Reference proteome</keyword>
<name>D2V0G6_NAEGR</name>
<feature type="transmembrane region" description="Helical" evidence="1">
    <location>
        <begin position="63"/>
        <end position="88"/>
    </location>
</feature>
<dbReference type="InParanoid" id="D2V0G6"/>
<dbReference type="AlphaFoldDB" id="D2V0G6"/>
<protein>
    <submittedName>
        <fullName evidence="2">Predicted protein</fullName>
    </submittedName>
</protein>
<accession>D2V0G6</accession>
<dbReference type="KEGG" id="ngr:NAEGRDRAFT_62288"/>
<dbReference type="Proteomes" id="UP000006671">
    <property type="component" value="Unassembled WGS sequence"/>
</dbReference>
<feature type="transmembrane region" description="Helical" evidence="1">
    <location>
        <begin position="6"/>
        <end position="29"/>
    </location>
</feature>
<dbReference type="RefSeq" id="XP_002682461.1">
    <property type="nucleotide sequence ID" value="XM_002682415.1"/>
</dbReference>
<organism evidence="3">
    <name type="scientific">Naegleria gruberi</name>
    <name type="common">Amoeba</name>
    <dbReference type="NCBI Taxonomy" id="5762"/>
    <lineage>
        <taxon>Eukaryota</taxon>
        <taxon>Discoba</taxon>
        <taxon>Heterolobosea</taxon>
        <taxon>Tetramitia</taxon>
        <taxon>Eutetramitia</taxon>
        <taxon>Vahlkampfiidae</taxon>
        <taxon>Naegleria</taxon>
    </lineage>
</organism>
<proteinExistence type="predicted"/>